<protein>
    <submittedName>
        <fullName evidence="9">Exopolysaccharide biosynthesis polyprenyl glycosylphosphotransferase</fullName>
    </submittedName>
</protein>
<dbReference type="InterPro" id="IPR003362">
    <property type="entry name" value="Bact_transf"/>
</dbReference>
<dbReference type="NCBIfam" id="TIGR03025">
    <property type="entry name" value="EPS_sugtrans"/>
    <property type="match status" value="1"/>
</dbReference>
<evidence type="ECO:0000256" key="1">
    <source>
        <dbReference type="ARBA" id="ARBA00004141"/>
    </source>
</evidence>
<feature type="transmembrane region" description="Helical" evidence="7">
    <location>
        <begin position="56"/>
        <end position="79"/>
    </location>
</feature>
<feature type="transmembrane region" description="Helical" evidence="7">
    <location>
        <begin position="249"/>
        <end position="272"/>
    </location>
</feature>
<evidence type="ECO:0000256" key="3">
    <source>
        <dbReference type="ARBA" id="ARBA00022679"/>
    </source>
</evidence>
<evidence type="ECO:0000256" key="2">
    <source>
        <dbReference type="ARBA" id="ARBA00006464"/>
    </source>
</evidence>
<feature type="transmembrane region" description="Helical" evidence="7">
    <location>
        <begin position="28"/>
        <end position="44"/>
    </location>
</feature>
<accession>A0AA45C569</accession>
<evidence type="ECO:0000313" key="10">
    <source>
        <dbReference type="Proteomes" id="UP000245921"/>
    </source>
</evidence>
<dbReference type="PANTHER" id="PTHR30576">
    <property type="entry name" value="COLANIC BIOSYNTHESIS UDP-GLUCOSE LIPID CARRIER TRANSFERASE"/>
    <property type="match status" value="1"/>
</dbReference>
<dbReference type="GO" id="GO:0016780">
    <property type="term" value="F:phosphotransferase activity, for other substituted phosphate groups"/>
    <property type="evidence" value="ECO:0007669"/>
    <property type="project" value="TreeGrafter"/>
</dbReference>
<keyword evidence="6 7" id="KW-0472">Membrane</keyword>
<organism evidence="9 10">
    <name type="scientific">Oceanotoga teriensis</name>
    <dbReference type="NCBI Taxonomy" id="515440"/>
    <lineage>
        <taxon>Bacteria</taxon>
        <taxon>Thermotogati</taxon>
        <taxon>Thermotogota</taxon>
        <taxon>Thermotogae</taxon>
        <taxon>Petrotogales</taxon>
        <taxon>Petrotogaceae</taxon>
        <taxon>Oceanotoga</taxon>
    </lineage>
</organism>
<dbReference type="PANTHER" id="PTHR30576:SF0">
    <property type="entry name" value="UNDECAPRENYL-PHOSPHATE N-ACETYLGALACTOSAMINYL 1-PHOSPHATE TRANSFERASE-RELATED"/>
    <property type="match status" value="1"/>
</dbReference>
<gene>
    <name evidence="9" type="ORF">C7380_12041</name>
</gene>
<comment type="caution">
    <text evidence="9">The sequence shown here is derived from an EMBL/GenBank/DDBJ whole genome shotgun (WGS) entry which is preliminary data.</text>
</comment>
<comment type="subcellular location">
    <subcellularLocation>
        <location evidence="1">Membrane</location>
        <topology evidence="1">Multi-pass membrane protein</topology>
    </subcellularLocation>
</comment>
<dbReference type="InterPro" id="IPR017475">
    <property type="entry name" value="EPS_sugar_tfrase"/>
</dbReference>
<keyword evidence="4 7" id="KW-0812">Transmembrane</keyword>
<evidence type="ECO:0000256" key="5">
    <source>
        <dbReference type="ARBA" id="ARBA00022989"/>
    </source>
</evidence>
<evidence type="ECO:0000313" key="9">
    <source>
        <dbReference type="EMBL" id="PWJ88103.1"/>
    </source>
</evidence>
<evidence type="ECO:0000256" key="4">
    <source>
        <dbReference type="ARBA" id="ARBA00022692"/>
    </source>
</evidence>
<dbReference type="Pfam" id="PF02397">
    <property type="entry name" value="Bac_transf"/>
    <property type="match status" value="1"/>
</dbReference>
<comment type="similarity">
    <text evidence="2">Belongs to the bacterial sugar transferase family.</text>
</comment>
<dbReference type="Proteomes" id="UP000245921">
    <property type="component" value="Unassembled WGS sequence"/>
</dbReference>
<evidence type="ECO:0000256" key="7">
    <source>
        <dbReference type="SAM" id="Phobius"/>
    </source>
</evidence>
<proteinExistence type="inferred from homology"/>
<feature type="transmembrane region" description="Helical" evidence="7">
    <location>
        <begin position="85"/>
        <end position="107"/>
    </location>
</feature>
<dbReference type="RefSeq" id="WP_109606049.1">
    <property type="nucleotide sequence ID" value="NZ_QGGI01000020.1"/>
</dbReference>
<dbReference type="EMBL" id="QGGI01000020">
    <property type="protein sequence ID" value="PWJ88103.1"/>
    <property type="molecule type" value="Genomic_DNA"/>
</dbReference>
<keyword evidence="3" id="KW-0808">Transferase</keyword>
<evidence type="ECO:0000259" key="8">
    <source>
        <dbReference type="Pfam" id="PF02397"/>
    </source>
</evidence>
<reference evidence="9 10" key="1">
    <citation type="submission" date="2018-05" db="EMBL/GenBank/DDBJ databases">
        <title>Genomic Encyclopedia of Type Strains, Phase IV (KMG-IV): sequencing the most valuable type-strain genomes for metagenomic binning, comparative biology and taxonomic classification.</title>
        <authorList>
            <person name="Goeker M."/>
        </authorList>
    </citation>
    <scope>NUCLEOTIDE SEQUENCE [LARGE SCALE GENOMIC DNA]</scope>
    <source>
        <strain evidence="9 10">DSM 24906</strain>
    </source>
</reference>
<keyword evidence="5 7" id="KW-1133">Transmembrane helix</keyword>
<keyword evidence="10" id="KW-1185">Reference proteome</keyword>
<dbReference type="AlphaFoldDB" id="A0AA45C569"/>
<sequence>MKRLVKILDFILFFIFNLIIGLNPLTSLIISSIFLIGIYAFRTYDTETMNSLNETIIRVIAGNFVSIIGITLFHSILGYSISKVFLYNFIFNIILIPTIHKIEYMIYIKKAPEKRYLVIGRKNEIGHILDEISKKTHGKYKFVKYINPSSEKLIEILTDEFDFENNRILNTISTNKLNSIVVTDPKLENLVFDNIKELKRRGIKIEYLPNMAEKHLKRIPLEVFDRFNEYYRVTFENVRETPTKRILDILISSVALVILSPFMLIIALMIFFEDKLPIIFTQERVGLHEESFKMHKFRSMKNRKNEEAKFATDEQDRVLKIGKIIRPIRLDETLQFYDILRGAMSFVGPRPEQVKFVEEYNEMLPQYYARHKLKTGLTGWAQIMYQYSATLEQTKVKLSYDLYYVKNRNILLDLQIILKTFEAVVWKRGAV</sequence>
<dbReference type="GO" id="GO:0016020">
    <property type="term" value="C:membrane"/>
    <property type="evidence" value="ECO:0007669"/>
    <property type="project" value="UniProtKB-SubCell"/>
</dbReference>
<evidence type="ECO:0000256" key="6">
    <source>
        <dbReference type="ARBA" id="ARBA00023136"/>
    </source>
</evidence>
<name>A0AA45C569_9BACT</name>
<feature type="domain" description="Bacterial sugar transferase" evidence="8">
    <location>
        <begin position="244"/>
        <end position="425"/>
    </location>
</feature>